<dbReference type="Pfam" id="PF06745">
    <property type="entry name" value="ATPase"/>
    <property type="match status" value="2"/>
</dbReference>
<proteinExistence type="predicted"/>
<evidence type="ECO:0000313" key="10">
    <source>
        <dbReference type="Proteomes" id="UP001294412"/>
    </source>
</evidence>
<evidence type="ECO:0000256" key="6">
    <source>
        <dbReference type="ARBA" id="ARBA00022801"/>
    </source>
</evidence>
<dbReference type="SMART" id="SM00382">
    <property type="entry name" value="AAA"/>
    <property type="match status" value="2"/>
</dbReference>
<evidence type="ECO:0000256" key="4">
    <source>
        <dbReference type="ARBA" id="ARBA00022737"/>
    </source>
</evidence>
<evidence type="ECO:0000256" key="5">
    <source>
        <dbReference type="ARBA" id="ARBA00022777"/>
    </source>
</evidence>
<dbReference type="PIRSF" id="PIRSF039117">
    <property type="entry name" value="KaiC"/>
    <property type="match status" value="1"/>
</dbReference>
<dbReference type="SUPFAM" id="SSF52540">
    <property type="entry name" value="P-loop containing nucleoside triphosphate hydrolases"/>
    <property type="match status" value="2"/>
</dbReference>
<evidence type="ECO:0000256" key="3">
    <source>
        <dbReference type="ARBA" id="ARBA00022679"/>
    </source>
</evidence>
<dbReference type="PANTHER" id="PTHR42926">
    <property type="match status" value="1"/>
</dbReference>
<dbReference type="PANTHER" id="PTHR42926:SF1">
    <property type="entry name" value="CIRCADIAN CLOCK OSCILLATOR PROTEIN KAIC 1"/>
    <property type="match status" value="1"/>
</dbReference>
<accession>A0ABU5I226</accession>
<keyword evidence="2" id="KW-0597">Phosphoprotein</keyword>
<name>A0ABU5I226_9HYPH</name>
<keyword evidence="4" id="KW-0677">Repeat</keyword>
<keyword evidence="10" id="KW-1185">Reference proteome</keyword>
<organism evidence="9 10">
    <name type="scientific">Fulvimarina uroteuthidis</name>
    <dbReference type="NCBI Taxonomy" id="3098149"/>
    <lineage>
        <taxon>Bacteria</taxon>
        <taxon>Pseudomonadati</taxon>
        <taxon>Pseudomonadota</taxon>
        <taxon>Alphaproteobacteria</taxon>
        <taxon>Hyphomicrobiales</taxon>
        <taxon>Aurantimonadaceae</taxon>
        <taxon>Fulvimarina</taxon>
    </lineage>
</organism>
<keyword evidence="3" id="KW-0808">Transferase</keyword>
<evidence type="ECO:0000259" key="8">
    <source>
        <dbReference type="PROSITE" id="PS51146"/>
    </source>
</evidence>
<dbReference type="InterPro" id="IPR051347">
    <property type="entry name" value="Circadian_clock_KaiC-rel"/>
</dbReference>
<dbReference type="EC" id="2.7.11.1" evidence="1"/>
<dbReference type="EMBL" id="JAXLPB010000003">
    <property type="protein sequence ID" value="MDY8109414.1"/>
    <property type="molecule type" value="Genomic_DNA"/>
</dbReference>
<feature type="domain" description="KaiC" evidence="8">
    <location>
        <begin position="23"/>
        <end position="255"/>
    </location>
</feature>
<comment type="caution">
    <text evidence="9">The sequence shown here is derived from an EMBL/GenBank/DDBJ whole genome shotgun (WGS) entry which is preliminary data.</text>
</comment>
<keyword evidence="6" id="KW-0378">Hydrolase</keyword>
<dbReference type="InterPro" id="IPR010624">
    <property type="entry name" value="KaiC_dom"/>
</dbReference>
<dbReference type="Gene3D" id="3.40.50.300">
    <property type="entry name" value="P-loop containing nucleotide triphosphate hydrolases"/>
    <property type="match status" value="2"/>
</dbReference>
<dbReference type="InterPro" id="IPR014774">
    <property type="entry name" value="KaiC-like_dom"/>
</dbReference>
<dbReference type="InterPro" id="IPR030665">
    <property type="entry name" value="KaiC"/>
</dbReference>
<dbReference type="PROSITE" id="PS51146">
    <property type="entry name" value="KAIC"/>
    <property type="match status" value="2"/>
</dbReference>
<evidence type="ECO:0000256" key="7">
    <source>
        <dbReference type="SAM" id="MobiDB-lite"/>
    </source>
</evidence>
<dbReference type="InterPro" id="IPR027417">
    <property type="entry name" value="P-loop_NTPase"/>
</dbReference>
<evidence type="ECO:0000313" key="9">
    <source>
        <dbReference type="EMBL" id="MDY8109414.1"/>
    </source>
</evidence>
<gene>
    <name evidence="9" type="ORF">U0C82_09705</name>
</gene>
<sequence>MTDDETNDFNAKRESNGGLRPLKRLPSFVPGFDDILCGGLVEGSSYIVQGDPGTGKTILANQLAFALARRGDKTLYMTLLSESFTQMFGFLQSIAFFDMSEVSRRIWYSSVFTTVREEGFASLLKLIHREIRTHSPTMIVIDGVFILDELKVDPNATHDFRRFLNDLTALTSQSGVTLLLLTNSSRKPSSPEYTMVDGWIELSDDLEAESPRRFLCVHKHRGGPILRGQHDYRISDTGFTVYPKLETLAPRTPNRKTSEGALSTGIDSLDTMLCGGFPAESATALVGPTGSGKTTIGMQYLAASTPDEKGLFFGFYESPDRICKRADKIGVKLRPLVDSGVVKMIWQPPFDNILDDLGRQIVEAVVEHGAKRVVIDGLNALQRPLNEKARLHGFLRALNQLIAAAGATIVYTREVPQLFFPSVLSNDDLSGLIDNTILLHYELSDGAIGQRIGILKVRDSDFDHRSLPFQISSGGMTIDLSLGAGRMNRGGETAGGGQPASGQGAGS</sequence>
<reference evidence="9 10" key="1">
    <citation type="submission" date="2023-12" db="EMBL/GenBank/DDBJ databases">
        <title>Description of Novel Strain Fulvimarina sp. 2208YS6-2-32 isolated from Uroteuthis (Photololigo) edulis.</title>
        <authorList>
            <person name="Park J.-S."/>
        </authorList>
    </citation>
    <scope>NUCLEOTIDE SEQUENCE [LARGE SCALE GENOMIC DNA]</scope>
    <source>
        <strain evidence="9 10">2208YS6-2-32</strain>
    </source>
</reference>
<evidence type="ECO:0000256" key="1">
    <source>
        <dbReference type="ARBA" id="ARBA00012513"/>
    </source>
</evidence>
<feature type="domain" description="KaiC" evidence="8">
    <location>
        <begin position="260"/>
        <end position="496"/>
    </location>
</feature>
<dbReference type="InterPro" id="IPR003593">
    <property type="entry name" value="AAA+_ATPase"/>
</dbReference>
<feature type="region of interest" description="Disordered" evidence="7">
    <location>
        <begin position="488"/>
        <end position="507"/>
    </location>
</feature>
<evidence type="ECO:0000256" key="2">
    <source>
        <dbReference type="ARBA" id="ARBA00022553"/>
    </source>
</evidence>
<keyword evidence="5" id="KW-0418">Kinase</keyword>
<feature type="compositionally biased region" description="Gly residues" evidence="7">
    <location>
        <begin position="492"/>
        <end position="507"/>
    </location>
</feature>
<protein>
    <recommendedName>
        <fullName evidence="1">non-specific serine/threonine protein kinase</fullName>
        <ecNumber evidence="1">2.7.11.1</ecNumber>
    </recommendedName>
</protein>
<dbReference type="RefSeq" id="WP_322186907.1">
    <property type="nucleotide sequence ID" value="NZ_JAXLPB010000003.1"/>
</dbReference>
<dbReference type="Proteomes" id="UP001294412">
    <property type="component" value="Unassembled WGS sequence"/>
</dbReference>